<protein>
    <recommendedName>
        <fullName evidence="3">Endonuclease/exonuclease/phosphatase domain-containing protein</fullName>
    </recommendedName>
</protein>
<organism evidence="1 2">
    <name type="scientific">Cryptotermes secundus</name>
    <dbReference type="NCBI Taxonomy" id="105785"/>
    <lineage>
        <taxon>Eukaryota</taxon>
        <taxon>Metazoa</taxon>
        <taxon>Ecdysozoa</taxon>
        <taxon>Arthropoda</taxon>
        <taxon>Hexapoda</taxon>
        <taxon>Insecta</taxon>
        <taxon>Pterygota</taxon>
        <taxon>Neoptera</taxon>
        <taxon>Polyneoptera</taxon>
        <taxon>Dictyoptera</taxon>
        <taxon>Blattodea</taxon>
        <taxon>Blattoidea</taxon>
        <taxon>Termitoidae</taxon>
        <taxon>Kalotermitidae</taxon>
        <taxon>Cryptotermitinae</taxon>
        <taxon>Cryptotermes</taxon>
    </lineage>
</organism>
<evidence type="ECO:0000313" key="1">
    <source>
        <dbReference type="EMBL" id="PNF39246.1"/>
    </source>
</evidence>
<evidence type="ECO:0008006" key="3">
    <source>
        <dbReference type="Google" id="ProtNLM"/>
    </source>
</evidence>
<proteinExistence type="predicted"/>
<dbReference type="EMBL" id="NEVH01004971">
    <property type="protein sequence ID" value="PNF39246.1"/>
    <property type="molecule type" value="Genomic_DNA"/>
</dbReference>
<gene>
    <name evidence="1" type="ORF">B7P43_G17336</name>
</gene>
<comment type="caution">
    <text evidence="1">The sequence shown here is derived from an EMBL/GenBank/DDBJ whole genome shotgun (WGS) entry which is preliminary data.</text>
</comment>
<accession>A0A2J7REI8</accession>
<reference evidence="1 2" key="1">
    <citation type="submission" date="2017-12" db="EMBL/GenBank/DDBJ databases">
        <title>Hemimetabolous genomes reveal molecular basis of termite eusociality.</title>
        <authorList>
            <person name="Harrison M.C."/>
            <person name="Jongepier E."/>
            <person name="Robertson H.M."/>
            <person name="Arning N."/>
            <person name="Bitard-Feildel T."/>
            <person name="Chao H."/>
            <person name="Childers C.P."/>
            <person name="Dinh H."/>
            <person name="Doddapaneni H."/>
            <person name="Dugan S."/>
            <person name="Gowin J."/>
            <person name="Greiner C."/>
            <person name="Han Y."/>
            <person name="Hu H."/>
            <person name="Hughes D.S.T."/>
            <person name="Huylmans A.-K."/>
            <person name="Kemena C."/>
            <person name="Kremer L.P.M."/>
            <person name="Lee S.L."/>
            <person name="Lopez-Ezquerra A."/>
            <person name="Mallet L."/>
            <person name="Monroy-Kuhn J.M."/>
            <person name="Moser A."/>
            <person name="Murali S.C."/>
            <person name="Muzny D.M."/>
            <person name="Otani S."/>
            <person name="Piulachs M.-D."/>
            <person name="Poelchau M."/>
            <person name="Qu J."/>
            <person name="Schaub F."/>
            <person name="Wada-Katsumata A."/>
            <person name="Worley K.C."/>
            <person name="Xie Q."/>
            <person name="Ylla G."/>
            <person name="Poulsen M."/>
            <person name="Gibbs R.A."/>
            <person name="Schal C."/>
            <person name="Richards S."/>
            <person name="Belles X."/>
            <person name="Korb J."/>
            <person name="Bornberg-Bauer E."/>
        </authorList>
    </citation>
    <scope>NUCLEOTIDE SEQUENCE [LARGE SCALE GENOMIC DNA]</scope>
    <source>
        <tissue evidence="1">Whole body</tissue>
    </source>
</reference>
<name>A0A2J7REI8_9NEOP</name>
<dbReference type="Proteomes" id="UP000235965">
    <property type="component" value="Unassembled WGS sequence"/>
</dbReference>
<dbReference type="AlphaFoldDB" id="A0A2J7REI8"/>
<keyword evidence="2" id="KW-1185">Reference proteome</keyword>
<evidence type="ECO:0000313" key="2">
    <source>
        <dbReference type="Proteomes" id="UP000235965"/>
    </source>
</evidence>
<sequence length="85" mass="10158">MRFYTWNVRSMYWAGWLRAVTEEILKYKLDLVGVNQFDHILIYRRRHSSILNVRSFKAADCDTDHYLVVAEVRERLAVSKQGTYS</sequence>
<dbReference type="InParanoid" id="A0A2J7REI8"/>